<proteinExistence type="predicted"/>
<dbReference type="InterPro" id="IPR016024">
    <property type="entry name" value="ARM-type_fold"/>
</dbReference>
<sequence length="603" mass="69952">MAESSTSSLLSKSSDLLATPSHERLELLLNQLATPEETLEFQSALALYDFCVSKFPNCLTLMLLKIYQSSSNEIVRFQSIHLLSSTLDVYRNRETHLSLDGLNEIKPLLIPCLKMKMEETHMKILRKIVSFIAYNVVSLDNDGWDELGDCILSLAETEPLKAFHVFVELPRVYLRFIDRFMQRIVEEAEKVLLNPKNEDDVENWSLGLETLVKMSVQILDHSDNDVEDWRLGLVKIFLSILVKSVKELVKKKGMEEFVVQGLENLERFLFRDRDCYGYNKDQCVFVSTFVYKIKELGTKIMEVAKKIHRLVTSSNNPPENQDFFDRFCFEQLNTLSLLEIGRIFAYAEERSKDMAIRRLNLLLSDDNPNKADIDVTVMRTLQKLIVSCLTKRGISESNFKVLGEVVFHVAYEMDEIRDYIVSNSRTKFQRAVYIYQCLTMPLDEEDFVIPVMEKLLPEISSRLNPPSEVLVDNSEWVLAFTGAFCGVIHLLDTDNQAESVKEIAYKMIDSVRELVERGMEVGLVRRAFRDVESIVMKDVEWFGSSEYKFVKGMLWRLYAIKGMKMESKLVLWRINIRLEGGLTELFKQLLESELNWLDQWRMV</sequence>
<keyword evidence="3" id="KW-1185">Reference proteome</keyword>
<feature type="domain" description="DUF577" evidence="1">
    <location>
        <begin position="378"/>
        <end position="543"/>
    </location>
</feature>
<dbReference type="Proteomes" id="UP000489600">
    <property type="component" value="Unassembled WGS sequence"/>
</dbReference>
<dbReference type="InterPro" id="IPR007598">
    <property type="entry name" value="DUF577"/>
</dbReference>
<dbReference type="PANTHER" id="PTHR31861">
    <property type="entry name" value="OS10G0507500 PROTEIN"/>
    <property type="match status" value="1"/>
</dbReference>
<dbReference type="PANTHER" id="PTHR31861:SF16">
    <property type="entry name" value="DUF577 DOMAIN-CONTAINING PROTEIN-RELATED"/>
    <property type="match status" value="1"/>
</dbReference>
<protein>
    <recommendedName>
        <fullName evidence="1">DUF577 domain-containing protein</fullName>
    </recommendedName>
</protein>
<dbReference type="OrthoDB" id="1064002at2759"/>
<dbReference type="AlphaFoldDB" id="A0A565AY05"/>
<evidence type="ECO:0000313" key="3">
    <source>
        <dbReference type="Proteomes" id="UP000489600"/>
    </source>
</evidence>
<accession>A0A565AY05</accession>
<dbReference type="EMBL" id="CABITT030000002">
    <property type="protein sequence ID" value="VVA93734.1"/>
    <property type="molecule type" value="Genomic_DNA"/>
</dbReference>
<organism evidence="2 3">
    <name type="scientific">Arabis nemorensis</name>
    <dbReference type="NCBI Taxonomy" id="586526"/>
    <lineage>
        <taxon>Eukaryota</taxon>
        <taxon>Viridiplantae</taxon>
        <taxon>Streptophyta</taxon>
        <taxon>Embryophyta</taxon>
        <taxon>Tracheophyta</taxon>
        <taxon>Spermatophyta</taxon>
        <taxon>Magnoliopsida</taxon>
        <taxon>eudicotyledons</taxon>
        <taxon>Gunneridae</taxon>
        <taxon>Pentapetalae</taxon>
        <taxon>rosids</taxon>
        <taxon>malvids</taxon>
        <taxon>Brassicales</taxon>
        <taxon>Brassicaceae</taxon>
        <taxon>Arabideae</taxon>
        <taxon>Arabis</taxon>
    </lineage>
</organism>
<evidence type="ECO:0000259" key="1">
    <source>
        <dbReference type="Pfam" id="PF04510"/>
    </source>
</evidence>
<reference evidence="2" key="1">
    <citation type="submission" date="2019-07" db="EMBL/GenBank/DDBJ databases">
        <authorList>
            <person name="Dittberner H."/>
        </authorList>
    </citation>
    <scope>NUCLEOTIDE SEQUENCE [LARGE SCALE GENOMIC DNA]</scope>
</reference>
<evidence type="ECO:0000313" key="2">
    <source>
        <dbReference type="EMBL" id="VVA93734.1"/>
    </source>
</evidence>
<name>A0A565AY05_9BRAS</name>
<feature type="domain" description="DUF577" evidence="1">
    <location>
        <begin position="102"/>
        <end position="279"/>
    </location>
</feature>
<dbReference type="SUPFAM" id="SSF48371">
    <property type="entry name" value="ARM repeat"/>
    <property type="match status" value="1"/>
</dbReference>
<dbReference type="Pfam" id="PF04510">
    <property type="entry name" value="DUF577"/>
    <property type="match status" value="2"/>
</dbReference>
<comment type="caution">
    <text evidence="2">The sequence shown here is derived from an EMBL/GenBank/DDBJ whole genome shotgun (WGS) entry which is preliminary data.</text>
</comment>
<gene>
    <name evidence="2" type="ORF">ANE_LOCUS4179</name>
</gene>